<feature type="signal peptide" evidence="7">
    <location>
        <begin position="1"/>
        <end position="28"/>
    </location>
</feature>
<feature type="compositionally biased region" description="Low complexity" evidence="5">
    <location>
        <begin position="131"/>
        <end position="143"/>
    </location>
</feature>
<keyword evidence="6" id="KW-0472">Membrane</keyword>
<protein>
    <submittedName>
        <fullName evidence="9">Copper resistance protein CopC</fullName>
    </submittedName>
</protein>
<keyword evidence="3 7" id="KW-0732">Signal</keyword>
<evidence type="ECO:0000256" key="6">
    <source>
        <dbReference type="SAM" id="Phobius"/>
    </source>
</evidence>
<dbReference type="InterPro" id="IPR032694">
    <property type="entry name" value="CopC/D"/>
</dbReference>
<name>A0ABS1LYL6_9NOCA</name>
<feature type="transmembrane region" description="Helical" evidence="6">
    <location>
        <begin position="149"/>
        <end position="171"/>
    </location>
</feature>
<comment type="caution">
    <text evidence="9">The sequence shown here is derived from an EMBL/GenBank/DDBJ whole genome shotgun (WGS) entry which is preliminary data.</text>
</comment>
<keyword evidence="4" id="KW-0186">Copper</keyword>
<evidence type="ECO:0000256" key="5">
    <source>
        <dbReference type="SAM" id="MobiDB-lite"/>
    </source>
</evidence>
<keyword evidence="6" id="KW-1133">Transmembrane helix</keyword>
<keyword evidence="2" id="KW-0479">Metal-binding</keyword>
<accession>A0ABS1LYL6</accession>
<evidence type="ECO:0000256" key="1">
    <source>
        <dbReference type="ARBA" id="ARBA00004196"/>
    </source>
</evidence>
<evidence type="ECO:0000256" key="2">
    <source>
        <dbReference type="ARBA" id="ARBA00022723"/>
    </source>
</evidence>
<dbReference type="SUPFAM" id="SSF81296">
    <property type="entry name" value="E set domains"/>
    <property type="match status" value="1"/>
</dbReference>
<evidence type="ECO:0000256" key="4">
    <source>
        <dbReference type="ARBA" id="ARBA00023008"/>
    </source>
</evidence>
<sequence>MRAKLLAGVLTGLLVAGFSLLSGGVANAHSAPLSSSPENGAQIDASPARVSVTFNEDLQPNFPSMTVTGPDGNLWSKGQPLIEGPTVSIEVGELGPVGEYKIAYRVTSADGHPVQGTRTFTLTKAGNGTPGAKANANASSSGGSDDGGVPLWVFIAGAVVLFGGGLAFALFGGRRKSKN</sequence>
<evidence type="ECO:0000256" key="3">
    <source>
        <dbReference type="ARBA" id="ARBA00022729"/>
    </source>
</evidence>
<dbReference type="Proteomes" id="UP000602198">
    <property type="component" value="Unassembled WGS sequence"/>
</dbReference>
<dbReference type="PANTHER" id="PTHR34820:SF4">
    <property type="entry name" value="INNER MEMBRANE PROTEIN YEBZ"/>
    <property type="match status" value="1"/>
</dbReference>
<comment type="subcellular location">
    <subcellularLocation>
        <location evidence="1">Cell envelope</location>
    </subcellularLocation>
</comment>
<dbReference type="EMBL" id="JAERRJ010000001">
    <property type="protein sequence ID" value="MBL1073291.1"/>
    <property type="molecule type" value="Genomic_DNA"/>
</dbReference>
<feature type="domain" description="CopC" evidence="8">
    <location>
        <begin position="29"/>
        <end position="122"/>
    </location>
</feature>
<dbReference type="InterPro" id="IPR014755">
    <property type="entry name" value="Cu-Rt/internalin_Ig-like"/>
</dbReference>
<evidence type="ECO:0000256" key="7">
    <source>
        <dbReference type="SAM" id="SignalP"/>
    </source>
</evidence>
<gene>
    <name evidence="9" type="ORF">JK358_02665</name>
</gene>
<dbReference type="InterPro" id="IPR007348">
    <property type="entry name" value="CopC_dom"/>
</dbReference>
<reference evidence="9 10" key="1">
    <citation type="submission" date="2021-01" db="EMBL/GenBank/DDBJ databases">
        <title>WGS of actinomycetes isolated from Thailand.</title>
        <authorList>
            <person name="Thawai C."/>
        </authorList>
    </citation>
    <scope>NUCLEOTIDE SEQUENCE [LARGE SCALE GENOMIC DNA]</scope>
    <source>
        <strain evidence="9 10">LPG 2</strain>
    </source>
</reference>
<evidence type="ECO:0000313" key="10">
    <source>
        <dbReference type="Proteomes" id="UP000602198"/>
    </source>
</evidence>
<organism evidence="9 10">
    <name type="scientific">Nocardia acididurans</name>
    <dbReference type="NCBI Taxonomy" id="2802282"/>
    <lineage>
        <taxon>Bacteria</taxon>
        <taxon>Bacillati</taxon>
        <taxon>Actinomycetota</taxon>
        <taxon>Actinomycetes</taxon>
        <taxon>Mycobacteriales</taxon>
        <taxon>Nocardiaceae</taxon>
        <taxon>Nocardia</taxon>
    </lineage>
</organism>
<keyword evidence="10" id="KW-1185">Reference proteome</keyword>
<dbReference type="InterPro" id="IPR014756">
    <property type="entry name" value="Ig_E-set"/>
</dbReference>
<evidence type="ECO:0000259" key="8">
    <source>
        <dbReference type="Pfam" id="PF04234"/>
    </source>
</evidence>
<feature type="chain" id="PRO_5045283562" evidence="7">
    <location>
        <begin position="29"/>
        <end position="179"/>
    </location>
</feature>
<dbReference type="Gene3D" id="2.60.40.1220">
    <property type="match status" value="1"/>
</dbReference>
<feature type="region of interest" description="Disordered" evidence="5">
    <location>
        <begin position="124"/>
        <end position="144"/>
    </location>
</feature>
<proteinExistence type="predicted"/>
<evidence type="ECO:0000313" key="9">
    <source>
        <dbReference type="EMBL" id="MBL1073291.1"/>
    </source>
</evidence>
<keyword evidence="6" id="KW-0812">Transmembrane</keyword>
<dbReference type="Pfam" id="PF04234">
    <property type="entry name" value="CopC"/>
    <property type="match status" value="1"/>
</dbReference>
<dbReference type="PANTHER" id="PTHR34820">
    <property type="entry name" value="INNER MEMBRANE PROTEIN YEBZ"/>
    <property type="match status" value="1"/>
</dbReference>